<dbReference type="PROSITE" id="PS51257">
    <property type="entry name" value="PROKAR_LIPOPROTEIN"/>
    <property type="match status" value="1"/>
</dbReference>
<reference evidence="1 2" key="1">
    <citation type="submission" date="2021-06" db="EMBL/GenBank/DDBJ databases">
        <authorList>
            <person name="Palmer J.M."/>
        </authorList>
    </citation>
    <scope>NUCLEOTIDE SEQUENCE [LARGE SCALE GENOMIC DNA]</scope>
    <source>
        <strain evidence="1 2">XC_2019</strain>
        <tissue evidence="1">Muscle</tissue>
    </source>
</reference>
<keyword evidence="2" id="KW-1185">Reference proteome</keyword>
<evidence type="ECO:0000313" key="2">
    <source>
        <dbReference type="Proteomes" id="UP001434883"/>
    </source>
</evidence>
<proteinExistence type="predicted"/>
<name>A0ABV0RGX8_9TELE</name>
<gene>
    <name evidence="1" type="ORF">XENOCAPTIV_011909</name>
</gene>
<protein>
    <submittedName>
        <fullName evidence="1">Uncharacterized protein</fullName>
    </submittedName>
</protein>
<dbReference type="Proteomes" id="UP001434883">
    <property type="component" value="Unassembled WGS sequence"/>
</dbReference>
<sequence length="95" mass="10183">MSKNVSQAYVRSQIRPSFSSAISTSCLSKLGTRACETRALTFLCKSNRGLESQNPVLAIVTAGGRVPVPGPLQLLTAGFSGGLRDREEPCCPERR</sequence>
<evidence type="ECO:0000313" key="1">
    <source>
        <dbReference type="EMBL" id="MEQ2207408.1"/>
    </source>
</evidence>
<dbReference type="EMBL" id="JAHRIN010044537">
    <property type="protein sequence ID" value="MEQ2207408.1"/>
    <property type="molecule type" value="Genomic_DNA"/>
</dbReference>
<comment type="caution">
    <text evidence="1">The sequence shown here is derived from an EMBL/GenBank/DDBJ whole genome shotgun (WGS) entry which is preliminary data.</text>
</comment>
<accession>A0ABV0RGX8</accession>
<organism evidence="1 2">
    <name type="scientific">Xenoophorus captivus</name>
    <dbReference type="NCBI Taxonomy" id="1517983"/>
    <lineage>
        <taxon>Eukaryota</taxon>
        <taxon>Metazoa</taxon>
        <taxon>Chordata</taxon>
        <taxon>Craniata</taxon>
        <taxon>Vertebrata</taxon>
        <taxon>Euteleostomi</taxon>
        <taxon>Actinopterygii</taxon>
        <taxon>Neopterygii</taxon>
        <taxon>Teleostei</taxon>
        <taxon>Neoteleostei</taxon>
        <taxon>Acanthomorphata</taxon>
        <taxon>Ovalentaria</taxon>
        <taxon>Atherinomorphae</taxon>
        <taxon>Cyprinodontiformes</taxon>
        <taxon>Goodeidae</taxon>
        <taxon>Xenoophorus</taxon>
    </lineage>
</organism>